<dbReference type="Proteomes" id="UP001589667">
    <property type="component" value="Unassembled WGS sequence"/>
</dbReference>
<dbReference type="RefSeq" id="WP_170296188.1">
    <property type="nucleotide sequence ID" value="NZ_BAAANI010000005.1"/>
</dbReference>
<organism evidence="2 3">
    <name type="scientific">Agromyces lapidis</name>
    <dbReference type="NCBI Taxonomy" id="279574"/>
    <lineage>
        <taxon>Bacteria</taxon>
        <taxon>Bacillati</taxon>
        <taxon>Actinomycetota</taxon>
        <taxon>Actinomycetes</taxon>
        <taxon>Micrococcales</taxon>
        <taxon>Microbacteriaceae</taxon>
        <taxon>Agromyces</taxon>
    </lineage>
</organism>
<feature type="transmembrane region" description="Helical" evidence="1">
    <location>
        <begin position="115"/>
        <end position="138"/>
    </location>
</feature>
<protein>
    <submittedName>
        <fullName evidence="2">DUF2975 domain-containing protein</fullName>
    </submittedName>
</protein>
<proteinExistence type="predicted"/>
<reference evidence="2 3" key="1">
    <citation type="submission" date="2024-09" db="EMBL/GenBank/DDBJ databases">
        <authorList>
            <person name="Sun Q."/>
            <person name="Mori K."/>
        </authorList>
    </citation>
    <scope>NUCLEOTIDE SEQUENCE [LARGE SCALE GENOMIC DNA]</scope>
    <source>
        <strain evidence="2 3">JCM 14321</strain>
    </source>
</reference>
<comment type="caution">
    <text evidence="2">The sequence shown here is derived from an EMBL/GenBank/DDBJ whole genome shotgun (WGS) entry which is preliminary data.</text>
</comment>
<evidence type="ECO:0000313" key="3">
    <source>
        <dbReference type="Proteomes" id="UP001589667"/>
    </source>
</evidence>
<keyword evidence="1" id="KW-1133">Transmembrane helix</keyword>
<name>A0ABV5SU54_9MICO</name>
<feature type="transmembrane region" description="Helical" evidence="1">
    <location>
        <begin position="43"/>
        <end position="69"/>
    </location>
</feature>
<evidence type="ECO:0000313" key="2">
    <source>
        <dbReference type="EMBL" id="MFB9643880.1"/>
    </source>
</evidence>
<dbReference type="EMBL" id="JBHMBL010000004">
    <property type="protein sequence ID" value="MFB9643880.1"/>
    <property type="molecule type" value="Genomic_DNA"/>
</dbReference>
<dbReference type="Pfam" id="PF11188">
    <property type="entry name" value="DUF2975"/>
    <property type="match status" value="1"/>
</dbReference>
<gene>
    <name evidence="2" type="ORF">ACFFQV_16420</name>
</gene>
<accession>A0ABV5SU54</accession>
<keyword evidence="3" id="KW-1185">Reference proteome</keyword>
<dbReference type="InterPro" id="IPR021354">
    <property type="entry name" value="DUF2975"/>
</dbReference>
<evidence type="ECO:0000256" key="1">
    <source>
        <dbReference type="SAM" id="Phobius"/>
    </source>
</evidence>
<feature type="transmembrane region" description="Helical" evidence="1">
    <location>
        <begin position="81"/>
        <end position="103"/>
    </location>
</feature>
<keyword evidence="1" id="KW-0812">Transmembrane</keyword>
<sequence>MIFTQSLLGVLFLVGVGAIVLLPGISAEIAASLPEYADLRMPLLALSTAFIVLTLVALGALSLLVHRIYCGPVLAHTSMLWADLLVTSLGGAVVIVITSVVVVSNGQAGSPFLGLIQVIVCLVLVVLARVAFVLRSLIRRAIPMRVEQDEVI</sequence>
<keyword evidence="1" id="KW-0472">Membrane</keyword>